<dbReference type="InterPro" id="IPR013856">
    <property type="entry name" value="Peptidase_M4_domain"/>
</dbReference>
<accession>A0ABW8TTK4</accession>
<comment type="cofactor">
    <cofactor evidence="1">
        <name>Zn(2+)</name>
        <dbReference type="ChEBI" id="CHEBI:29105"/>
    </cofactor>
</comment>
<dbReference type="InterPro" id="IPR027268">
    <property type="entry name" value="Peptidase_M4/M1_CTD_sf"/>
</dbReference>
<dbReference type="Gene3D" id="3.10.170.10">
    <property type="match status" value="1"/>
</dbReference>
<dbReference type="Proteomes" id="UP001623661">
    <property type="component" value="Unassembled WGS sequence"/>
</dbReference>
<dbReference type="Gene3D" id="2.60.120.380">
    <property type="match status" value="1"/>
</dbReference>
<dbReference type="PRINTS" id="PR00730">
    <property type="entry name" value="THERMOLYSIN"/>
</dbReference>
<dbReference type="Gene3D" id="2.60.40.1080">
    <property type="match status" value="3"/>
</dbReference>
<dbReference type="InterPro" id="IPR025711">
    <property type="entry name" value="PepSY"/>
</dbReference>
<evidence type="ECO:0000259" key="10">
    <source>
        <dbReference type="SMART" id="SM00635"/>
    </source>
</evidence>
<keyword evidence="8" id="KW-0482">Metalloprotease</keyword>
<sequence length="1224" mass="130981">MNKKIISTFLSLTMGLTIYSPIVTKGAEPSKINNKAQTIEKLNSLSDGKLKLSEKSGQVFLTGNLSTKQVPGESSALKFMDENKFIFGIDNAAKELKVTDVKKDELGHTYVKLEQLINGLKVDGSTLNLHFDKKGVIVSVNGKLEKNKSITTLGNEAVSESDAVEIAKKQFTYKSLRNTPKAEKMILTKDNKNYEVYKVNIFYMEPTIENNDVYVEAHSGQVIKTESNLRYDGPVSGTGIDVNGTQRDLKLYQSGASYQMKDLTNPATAGIRTYDSNHGTTEGNIVSNSTNSFNSEDYKASVSAHYNAEQVINFYKNLFNRNSLDNNGMAINSFTHYDNNYNNAFWDGAEMIYGDGDKTEYTYLSGDLDIVGHEMTHGVISSTADLWYHNQSGALNESIADVFGVLIETYNKYNVANGGSWSFNPADWVVGDDVYTPNIPGDSVRSLANPTLDGQPDNMSHYITSADTTDEDNGGVHINSGIPNKAAYNIASLIGMDKTAKIYYRALTNYMSTYTDFEGAKDCLVLAAADLYGQNSTEVTAINTAFTNVGVIAPSIDDPYEPNSTIASAYPINIGTTYQSYISTNTDEDYYKLHVTATGGFKILLSDLPDDFDLDLYNSSGELLKSSINLGTLPDSIEFAGNAGDDYYIRVYTYGAFSTTQKYSLLVTKKVTGVSLNTTSAILKIGDSLALQAAVNPSDASDKNVTWTSSDSTVASVDNTGKVTALKEGTAAITVSTEDGSYSAVCQVYINQHVTGISLNKTSVLLKPNSQETLSTIVQPSYAANKNITWSSSNPTVASVSNGIVNALKPGTAVVTATSEDGGYTAACTVNVDNGVSSVAITGTNIPQGVNTQGSLKKGDSITLSVIVSPSDTLFDKGVTWSSDNSGVAQVDSNGKVTALARGTATITAKSVSSNNAAYCKITVSEDSSITNSRLGGKDRFETATAVSRAGWTTSDNVVLANGLGFADALTGVPMAYIKDAPILLTEANSIPNATNSEIIRLNAKNIYILGGTGVVGKNIEDSLRARGYNVIRVSGINRFETAIAIGNEVLKSNNTDTAILTTANDYPDALAISPYAAIKKYPVLYTDTKTLTPSTKAFLIKNGIKKVIIPGGEGAVSAAVANELTSNGITVDRTSGINRYQTALNIVNKYKASFDYDVILATGQDFPDALSGGVLAAKKKIPILLAENKTIDPGMANYIKSNGRITMYILGGTGVIPDNIISK</sequence>
<dbReference type="SUPFAM" id="SSF49373">
    <property type="entry name" value="Invasin/intimin cell-adhesion fragments"/>
    <property type="match status" value="3"/>
</dbReference>
<dbReference type="Pfam" id="PF02868">
    <property type="entry name" value="Peptidase_M4_C"/>
    <property type="match status" value="1"/>
</dbReference>
<dbReference type="CDD" id="cd09597">
    <property type="entry name" value="M4_TLP"/>
    <property type="match status" value="1"/>
</dbReference>
<keyword evidence="5" id="KW-0732">Signal</keyword>
<keyword evidence="12" id="KW-1185">Reference proteome</keyword>
<dbReference type="InterPro" id="IPR011096">
    <property type="entry name" value="FTP_domain"/>
</dbReference>
<dbReference type="Gene3D" id="1.10.390.10">
    <property type="entry name" value="Neutral Protease Domain 2"/>
    <property type="match status" value="1"/>
</dbReference>
<evidence type="ECO:0000256" key="9">
    <source>
        <dbReference type="ARBA" id="ARBA00023145"/>
    </source>
</evidence>
<gene>
    <name evidence="11" type="ORF">ACJDUH_12595</name>
</gene>
<comment type="similarity">
    <text evidence="2">Belongs to the peptidase M4 family.</text>
</comment>
<keyword evidence="4" id="KW-0479">Metal-binding</keyword>
<dbReference type="Pfam" id="PF07504">
    <property type="entry name" value="FTP"/>
    <property type="match status" value="1"/>
</dbReference>
<protein>
    <submittedName>
        <fullName evidence="11">Cell wall-binding repeat-containing protein</fullName>
    </submittedName>
</protein>
<dbReference type="InterPro" id="IPR007253">
    <property type="entry name" value="Cell_wall-bd_2"/>
</dbReference>
<keyword evidence="3" id="KW-0645">Protease</keyword>
<feature type="domain" description="BIG2" evidence="10">
    <location>
        <begin position="835"/>
        <end position="921"/>
    </location>
</feature>
<evidence type="ECO:0000256" key="1">
    <source>
        <dbReference type="ARBA" id="ARBA00001947"/>
    </source>
</evidence>
<dbReference type="Pfam" id="PF01447">
    <property type="entry name" value="Peptidase_M4"/>
    <property type="match status" value="1"/>
</dbReference>
<reference evidence="11 12" key="1">
    <citation type="submission" date="2024-11" db="EMBL/GenBank/DDBJ databases">
        <authorList>
            <person name="Heng Y.C."/>
            <person name="Lim A.C.H."/>
            <person name="Lee J.K.Y."/>
            <person name="Kittelmann S."/>
        </authorList>
    </citation>
    <scope>NUCLEOTIDE SEQUENCE [LARGE SCALE GENOMIC DNA]</scope>
    <source>
        <strain evidence="11 12">WILCCON 0202</strain>
    </source>
</reference>
<keyword evidence="9" id="KW-0865">Zymogen</keyword>
<keyword evidence="7" id="KW-0862">Zinc</keyword>
<evidence type="ECO:0000256" key="4">
    <source>
        <dbReference type="ARBA" id="ARBA00022723"/>
    </source>
</evidence>
<dbReference type="EMBL" id="JBJHZY010000002">
    <property type="protein sequence ID" value="MFL0268932.1"/>
    <property type="molecule type" value="Genomic_DNA"/>
</dbReference>
<dbReference type="PANTHER" id="PTHR33794">
    <property type="entry name" value="BACILLOLYSIN"/>
    <property type="match status" value="1"/>
</dbReference>
<dbReference type="InterPro" id="IPR003343">
    <property type="entry name" value="Big_2"/>
</dbReference>
<feature type="domain" description="BIG2" evidence="10">
    <location>
        <begin position="670"/>
        <end position="747"/>
    </location>
</feature>
<dbReference type="RefSeq" id="WP_406765553.1">
    <property type="nucleotide sequence ID" value="NZ_JBJHZY010000002.1"/>
</dbReference>
<evidence type="ECO:0000256" key="5">
    <source>
        <dbReference type="ARBA" id="ARBA00022729"/>
    </source>
</evidence>
<dbReference type="InterPro" id="IPR023612">
    <property type="entry name" value="Peptidase_M4"/>
</dbReference>
<comment type="caution">
    <text evidence="11">The sequence shown here is derived from an EMBL/GenBank/DDBJ whole genome shotgun (WGS) entry which is preliminary data.</text>
</comment>
<dbReference type="Pfam" id="PF04122">
    <property type="entry name" value="CW_binding_2"/>
    <property type="match status" value="3"/>
</dbReference>
<dbReference type="Gene3D" id="3.40.50.12090">
    <property type="match status" value="2"/>
</dbReference>
<dbReference type="SUPFAM" id="SSF89260">
    <property type="entry name" value="Collagen-binding domain"/>
    <property type="match status" value="1"/>
</dbReference>
<feature type="domain" description="BIG2" evidence="10">
    <location>
        <begin position="753"/>
        <end position="829"/>
    </location>
</feature>
<name>A0ABW8TTK4_9CLOT</name>
<organism evidence="11 12">
    <name type="scientific">Candidatus Clostridium radicumherbarum</name>
    <dbReference type="NCBI Taxonomy" id="3381662"/>
    <lineage>
        <taxon>Bacteria</taxon>
        <taxon>Bacillati</taxon>
        <taxon>Bacillota</taxon>
        <taxon>Clostridia</taxon>
        <taxon>Eubacteriales</taxon>
        <taxon>Clostridiaceae</taxon>
        <taxon>Clostridium</taxon>
    </lineage>
</organism>
<proteinExistence type="inferred from homology"/>
<dbReference type="Gene3D" id="3.10.450.490">
    <property type="match status" value="1"/>
</dbReference>
<dbReference type="PANTHER" id="PTHR33794:SF1">
    <property type="entry name" value="BACILLOLYSIN"/>
    <property type="match status" value="1"/>
</dbReference>
<keyword evidence="6" id="KW-0378">Hydrolase</keyword>
<dbReference type="SUPFAM" id="SSF55486">
    <property type="entry name" value="Metalloproteases ('zincins'), catalytic domain"/>
    <property type="match status" value="1"/>
</dbReference>
<dbReference type="InterPro" id="IPR001570">
    <property type="entry name" value="Peptidase_M4_C_domain"/>
</dbReference>
<evidence type="ECO:0000256" key="6">
    <source>
        <dbReference type="ARBA" id="ARBA00022801"/>
    </source>
</evidence>
<dbReference type="Pfam" id="PF02368">
    <property type="entry name" value="Big_2"/>
    <property type="match status" value="3"/>
</dbReference>
<evidence type="ECO:0000256" key="7">
    <source>
        <dbReference type="ARBA" id="ARBA00022833"/>
    </source>
</evidence>
<evidence type="ECO:0000313" key="11">
    <source>
        <dbReference type="EMBL" id="MFL0268932.1"/>
    </source>
</evidence>
<evidence type="ECO:0000256" key="8">
    <source>
        <dbReference type="ARBA" id="ARBA00023049"/>
    </source>
</evidence>
<evidence type="ECO:0000256" key="2">
    <source>
        <dbReference type="ARBA" id="ARBA00009388"/>
    </source>
</evidence>
<evidence type="ECO:0000256" key="3">
    <source>
        <dbReference type="ARBA" id="ARBA00022670"/>
    </source>
</evidence>
<dbReference type="SMART" id="SM00635">
    <property type="entry name" value="BID_2"/>
    <property type="match status" value="3"/>
</dbReference>
<dbReference type="InterPro" id="IPR008964">
    <property type="entry name" value="Invasin/intimin_cell_adhesion"/>
</dbReference>
<dbReference type="Pfam" id="PF03413">
    <property type="entry name" value="PepSY"/>
    <property type="match status" value="1"/>
</dbReference>
<dbReference type="InterPro" id="IPR050728">
    <property type="entry name" value="Zinc_Metalloprotease_M4"/>
</dbReference>
<evidence type="ECO:0000313" key="12">
    <source>
        <dbReference type="Proteomes" id="UP001623661"/>
    </source>
</evidence>